<evidence type="ECO:0000313" key="4">
    <source>
        <dbReference type="EMBL" id="CAG9110871.1"/>
    </source>
</evidence>
<dbReference type="EMBL" id="CAJFDI010000003">
    <property type="protein sequence ID" value="CAD5222599.1"/>
    <property type="molecule type" value="Genomic_DNA"/>
</dbReference>
<dbReference type="Proteomes" id="UP000582659">
    <property type="component" value="Unassembled WGS sequence"/>
</dbReference>
<dbReference type="PROSITE" id="PS50005">
    <property type="entry name" value="TPR"/>
    <property type="match status" value="1"/>
</dbReference>
<gene>
    <name evidence="3" type="ORF">BXYJ_LOCUS7559</name>
</gene>
<evidence type="ECO:0000313" key="3">
    <source>
        <dbReference type="EMBL" id="CAD5222599.1"/>
    </source>
</evidence>
<keyword evidence="6" id="KW-1185">Reference proteome</keyword>
<keyword evidence="1" id="KW-0802">TPR repeat</keyword>
<accession>A0A1I7SR59</accession>
<dbReference type="Proteomes" id="UP000095284">
    <property type="component" value="Unplaced"/>
</dbReference>
<dbReference type="InterPro" id="IPR011990">
    <property type="entry name" value="TPR-like_helical_dom_sf"/>
</dbReference>
<feature type="repeat" description="TPR" evidence="1">
    <location>
        <begin position="55"/>
        <end position="88"/>
    </location>
</feature>
<dbReference type="WBParaSite" id="BXY_1552300.1">
    <property type="protein sequence ID" value="BXY_1552300.1"/>
    <property type="gene ID" value="BXY_1552300"/>
</dbReference>
<feature type="transmembrane region" description="Helical" evidence="2">
    <location>
        <begin position="12"/>
        <end position="30"/>
    </location>
</feature>
<evidence type="ECO:0000256" key="2">
    <source>
        <dbReference type="SAM" id="Phobius"/>
    </source>
</evidence>
<dbReference type="SMART" id="SM00028">
    <property type="entry name" value="TPR"/>
    <property type="match status" value="4"/>
</dbReference>
<dbReference type="PANTHER" id="PTHR46014">
    <property type="entry name" value="TETRATRICOPEPTIDE REPEAT PROTEIN 1"/>
    <property type="match status" value="1"/>
</dbReference>
<dbReference type="AlphaFoldDB" id="A0A1I7SR59"/>
<reference evidence="7" key="1">
    <citation type="submission" date="2016-11" db="UniProtKB">
        <authorList>
            <consortium name="WormBaseParasite"/>
        </authorList>
    </citation>
    <scope>IDENTIFICATION</scope>
</reference>
<name>A0A1I7SR59_BURXY</name>
<dbReference type="InterPro" id="IPR019734">
    <property type="entry name" value="TPR_rpt"/>
</dbReference>
<dbReference type="PANTHER" id="PTHR46014:SF1">
    <property type="entry name" value="TETRATRICOPEPTIDE REPEAT PROTEIN 1"/>
    <property type="match status" value="1"/>
</dbReference>
<sequence>MTEPQRLPIVKVAAVSAAVAATAGLAYYLLKKDKSSASTASATIVNANLAPFEQAQQLKELGNAQFAKHNYSEADKLFEKSVEILKSLAISPEQQQLLSTVFNNLSAAAEYQNDLARALELTDKALSINKNYTKVYIRRVRLHKKLDQLQNAVADGGYCLRLLQGSGDKILEKVNRDFLEDLTNLTAKNVENMFKKFFLTGQFLPISRLITEDWTQKIAIHDPVLNRLENIRDEATYSDPLDQALQFFAQQEHTKALELALKASLDEELSIRDRLLARLFAARIYLFAGLYREVQFMTTQFTALWDVQSEEFKVENKDLLLALWALDVYIDAIDDSERKILQNHELLKGNVDPLVVLANHCSRWGDYTKSIELIKLARTLEPEHPDLEFHELTYQFYAAAKDRNMSAVQTACANIDRYVQNNDLNAFKTLTVAKVFASLANLDLALEILDKHKDKCQNSISFELLHVLCYTEKNSTNPEVITQFREKLVDLSNKDPYNHELLSLLSRHMSERGNFEESAGLAAQAFFGVRFIQEFTIRYQDLIASYSFAGLPLPYDDIPPYKGPEHIKVTSPEWATKFEASDGV</sequence>
<dbReference type="EMBL" id="CAJFCV020000003">
    <property type="protein sequence ID" value="CAG9110871.1"/>
    <property type="molecule type" value="Genomic_DNA"/>
</dbReference>
<dbReference type="InterPro" id="IPR052769">
    <property type="entry name" value="TPR_domain_protein"/>
</dbReference>
<evidence type="ECO:0000313" key="5">
    <source>
        <dbReference type="Proteomes" id="UP000095284"/>
    </source>
</evidence>
<evidence type="ECO:0000313" key="7">
    <source>
        <dbReference type="WBParaSite" id="BXY_1552300.1"/>
    </source>
</evidence>
<organism evidence="5 7">
    <name type="scientific">Bursaphelenchus xylophilus</name>
    <name type="common">Pinewood nematode worm</name>
    <name type="synonym">Aphelenchoides xylophilus</name>
    <dbReference type="NCBI Taxonomy" id="6326"/>
    <lineage>
        <taxon>Eukaryota</taxon>
        <taxon>Metazoa</taxon>
        <taxon>Ecdysozoa</taxon>
        <taxon>Nematoda</taxon>
        <taxon>Chromadorea</taxon>
        <taxon>Rhabditida</taxon>
        <taxon>Tylenchina</taxon>
        <taxon>Tylenchomorpha</taxon>
        <taxon>Aphelenchoidea</taxon>
        <taxon>Aphelenchoididae</taxon>
        <taxon>Bursaphelenchus</taxon>
    </lineage>
</organism>
<reference evidence="4" key="2">
    <citation type="submission" date="2020-08" db="EMBL/GenBank/DDBJ databases">
        <authorList>
            <person name="Kikuchi T."/>
        </authorList>
    </citation>
    <scope>NUCLEOTIDE SEQUENCE</scope>
    <source>
        <strain evidence="3">Ka4C1</strain>
    </source>
</reference>
<keyword evidence="2" id="KW-1133">Transmembrane helix</keyword>
<evidence type="ECO:0000313" key="6">
    <source>
        <dbReference type="Proteomes" id="UP000659654"/>
    </source>
</evidence>
<protein>
    <submittedName>
        <fullName evidence="3">(pine wood nematode) hypothetical protein</fullName>
    </submittedName>
</protein>
<keyword evidence="2" id="KW-0812">Transmembrane</keyword>
<dbReference type="eggNOG" id="KOG0547">
    <property type="taxonomic scope" value="Eukaryota"/>
</dbReference>
<dbReference type="OrthoDB" id="1872379at2759"/>
<dbReference type="SMR" id="A0A1I7SR59"/>
<keyword evidence="2" id="KW-0472">Membrane</keyword>
<dbReference type="Gene3D" id="1.25.40.10">
    <property type="entry name" value="Tetratricopeptide repeat domain"/>
    <property type="match status" value="2"/>
</dbReference>
<proteinExistence type="predicted"/>
<dbReference type="Proteomes" id="UP000659654">
    <property type="component" value="Unassembled WGS sequence"/>
</dbReference>
<dbReference type="SUPFAM" id="SSF48452">
    <property type="entry name" value="TPR-like"/>
    <property type="match status" value="2"/>
</dbReference>
<evidence type="ECO:0000256" key="1">
    <source>
        <dbReference type="PROSITE-ProRule" id="PRU00339"/>
    </source>
</evidence>